<protein>
    <submittedName>
        <fullName evidence="2">Uncharacterized protein</fullName>
    </submittedName>
</protein>
<sequence length="54" mass="5801">MTTSTSRTASKIDAAEALRALEDAFAYYPGNALHQRPSSKGRADTQAAQLARYA</sequence>
<accession>A0A1N7MBC4</accession>
<name>A0A1N7MBC4_9RHOB</name>
<dbReference type="Proteomes" id="UP000186684">
    <property type="component" value="Unassembled WGS sequence"/>
</dbReference>
<evidence type="ECO:0000313" key="3">
    <source>
        <dbReference type="Proteomes" id="UP000186684"/>
    </source>
</evidence>
<dbReference type="AlphaFoldDB" id="A0A1N7MBC4"/>
<dbReference type="RefSeq" id="WP_159441621.1">
    <property type="nucleotide sequence ID" value="NZ_FTOQ01000004.1"/>
</dbReference>
<organism evidence="2 3">
    <name type="scientific">Roseivivax lentus</name>
    <dbReference type="NCBI Taxonomy" id="633194"/>
    <lineage>
        <taxon>Bacteria</taxon>
        <taxon>Pseudomonadati</taxon>
        <taxon>Pseudomonadota</taxon>
        <taxon>Alphaproteobacteria</taxon>
        <taxon>Rhodobacterales</taxon>
        <taxon>Roseobacteraceae</taxon>
        <taxon>Roseivivax</taxon>
    </lineage>
</organism>
<keyword evidence="3" id="KW-1185">Reference proteome</keyword>
<proteinExistence type="predicted"/>
<reference evidence="3" key="1">
    <citation type="submission" date="2017-01" db="EMBL/GenBank/DDBJ databases">
        <authorList>
            <person name="Varghese N."/>
            <person name="Submissions S."/>
        </authorList>
    </citation>
    <scope>NUCLEOTIDE SEQUENCE [LARGE SCALE GENOMIC DNA]</scope>
    <source>
        <strain evidence="3">DSM 29430</strain>
    </source>
</reference>
<dbReference type="EMBL" id="FTOQ01000004">
    <property type="protein sequence ID" value="SIS83425.1"/>
    <property type="molecule type" value="Genomic_DNA"/>
</dbReference>
<evidence type="ECO:0000313" key="2">
    <source>
        <dbReference type="EMBL" id="SIS83425.1"/>
    </source>
</evidence>
<dbReference type="STRING" id="633194.SAMN05421759_104162"/>
<evidence type="ECO:0000256" key="1">
    <source>
        <dbReference type="SAM" id="MobiDB-lite"/>
    </source>
</evidence>
<feature type="region of interest" description="Disordered" evidence="1">
    <location>
        <begin position="32"/>
        <end position="54"/>
    </location>
</feature>
<gene>
    <name evidence="2" type="ORF">SAMN05421759_104162</name>
</gene>